<dbReference type="InterPro" id="IPR012332">
    <property type="entry name" value="Autotransporter_pectin_lyase_C"/>
</dbReference>
<evidence type="ECO:0000256" key="1">
    <source>
        <dbReference type="ARBA" id="ARBA00022729"/>
    </source>
</evidence>
<feature type="domain" description="Filamentous haemagglutinin FhaB/tRNA nuclease CdiA-like TPS" evidence="3">
    <location>
        <begin position="42"/>
        <end position="150"/>
    </location>
</feature>
<dbReference type="InterPro" id="IPR011050">
    <property type="entry name" value="Pectin_lyase_fold/virulence"/>
</dbReference>
<dbReference type="InterPro" id="IPR012334">
    <property type="entry name" value="Pectin_lyas_fold"/>
</dbReference>
<dbReference type="SUPFAM" id="SSF51126">
    <property type="entry name" value="Pectin lyase-like"/>
    <property type="match status" value="12"/>
</dbReference>
<evidence type="ECO:0000256" key="2">
    <source>
        <dbReference type="SAM" id="SignalP"/>
    </source>
</evidence>
<name>A0A480ATL6_9BURK</name>
<dbReference type="SMART" id="SM00912">
    <property type="entry name" value="Haemagg_act"/>
    <property type="match status" value="1"/>
</dbReference>
<protein>
    <recommendedName>
        <fullName evidence="3">Filamentous haemagglutinin FhaB/tRNA nuclease CdiA-like TPS domain-containing protein</fullName>
    </recommendedName>
</protein>
<comment type="caution">
    <text evidence="4">The sequence shown here is derived from an EMBL/GenBank/DDBJ whole genome shotgun (WGS) entry which is preliminary data.</text>
</comment>
<dbReference type="PANTHER" id="PTHR35037:SF3">
    <property type="entry name" value="C-TERMINAL REGION OF AIDA-LIKE PROTEIN"/>
    <property type="match status" value="1"/>
</dbReference>
<feature type="chain" id="PRO_5019716251" description="Filamentous haemagglutinin FhaB/tRNA nuclease CdiA-like TPS domain-containing protein" evidence="2">
    <location>
        <begin position="40"/>
        <end position="5101"/>
    </location>
</feature>
<organism evidence="4 5">
    <name type="scientific">Pseudaquabacterium pictum</name>
    <dbReference type="NCBI Taxonomy" id="2315236"/>
    <lineage>
        <taxon>Bacteria</taxon>
        <taxon>Pseudomonadati</taxon>
        <taxon>Pseudomonadota</taxon>
        <taxon>Betaproteobacteria</taxon>
        <taxon>Burkholderiales</taxon>
        <taxon>Sphaerotilaceae</taxon>
        <taxon>Pseudaquabacterium</taxon>
    </lineage>
</organism>
<accession>A0A480ATL6</accession>
<dbReference type="RefSeq" id="WP_137733170.1">
    <property type="nucleotide sequence ID" value="NZ_BJCL01000005.1"/>
</dbReference>
<feature type="signal peptide" evidence="2">
    <location>
        <begin position="1"/>
        <end position="39"/>
    </location>
</feature>
<evidence type="ECO:0000313" key="4">
    <source>
        <dbReference type="EMBL" id="GCL63442.1"/>
    </source>
</evidence>
<gene>
    <name evidence="4" type="ORF">AQPW35_25230</name>
</gene>
<dbReference type="PANTHER" id="PTHR35037">
    <property type="entry name" value="C-TERMINAL REGION OF AIDA-LIKE PROTEIN"/>
    <property type="match status" value="1"/>
</dbReference>
<dbReference type="Gene3D" id="2.160.20.10">
    <property type="entry name" value="Single-stranded right-handed beta-helix, Pectin lyase-like"/>
    <property type="match status" value="1"/>
</dbReference>
<dbReference type="NCBIfam" id="TIGR02601">
    <property type="entry name" value="autotrns_rpt"/>
    <property type="match status" value="30"/>
</dbReference>
<dbReference type="Proteomes" id="UP000301751">
    <property type="component" value="Unassembled WGS sequence"/>
</dbReference>
<evidence type="ECO:0000313" key="5">
    <source>
        <dbReference type="Proteomes" id="UP000301751"/>
    </source>
</evidence>
<dbReference type="InterPro" id="IPR051551">
    <property type="entry name" value="Autotransporter_adhesion"/>
</dbReference>
<dbReference type="Pfam" id="PF05860">
    <property type="entry name" value="TPS"/>
    <property type="match status" value="1"/>
</dbReference>
<sequence>MPAARCTSPHRPHRLRRLRPVCMAAAWAVALAALPSAWALPEGAVPTLGQAQLLPSAPGTLQILQGSQRAGFDWRSFNIAAGERVQVLQPNAQAILFNRVTGADPSLILGQLQSNGRVFLSNPRGIVFGAGSQVDVGGLLATTLSVNTTALADGRWQLSGGDAATGLLRADGSIRAPGGTVALVGPQLSVGGNILAGRLGLAAAGAAQVDVDGDGLIFFNLRDENLAARLQLLPAASLLARSAELRAAARSQFADTVLNLEGVVRAQGLVQQDGQVVIGGVAPQILVDGGAGVTRLAGTLDASATATGETGGQVRVLGERVWLDSTARIDARGDAGGGLVHVGGAWQGAGPDRNAVHTRVVAGAQIDASAIRLGDGGQVVVWADDSTVFNGHIRARGGLLGGDGGAVETSGKLRLGIGSGTVDAGAAAGFRSGRWLLDPLDINVKAPVVPKDPPDPEDPIGVSDGTEAWNDAPTTTLNITPAALQNAKALVLLQATRNIGIEVPVTLTEAGATFTAEAGGDVTITATGGITTTNSAITLIANQSFGVAPPATSPATGTGRVVVLGVLDAGSAGIGIDMKGGTGQHVLGGSFKGASLTVTGAATLAPAVTFDVGSLTLAGAVTLPNNSTITVETGRTLTIAGAIGDGVAPAAAFGITKAGAGSLQLSGANTYRGGTMLADGTLVAGSVSALGTGSVTLNDAAATSLQVTTSATVASLAGGGGSSLGVTLSNDVILTTGEASSTYSGKITAGTGSVLRKAGSGEFTLDSATGFAGTTQLVGGTLALDHADALKDSVVTLSSTAASTLAVTDSTTVKSLGGGALAAGLVPALGNVTLAAGKTLTTGEDSSSYSGTISGTGTLEKAGAGNFTLNGATGFTGATQLNGGTLTLGHADALKDSAVTLSSTAASTLAVIESTTVKSLGGGAVAAGLVPARGNVTLAAGKVLTTGEDSSSYSGTISGTGTLEKAGAGDFTLNGATGFTGATQLDGGTLTLGHADALKNSAVTLSSTAASTLAVIESTTVKSLGGGAVAAGPVPARGNVTLAAGKTLTTGEDSSSYSGTISGTGTLEKAGAGNFTLNGATGLTGATQLNGGTLTLGHADALKNSAVTLSSTAASTLAVIESTTVKSLGGGAVAAGPVPARGNVTLAAGKTLTTGEDSSSYSGTISGTGTLEKAGAGNFTLNGATGFTGATQLDGGTLTLGHADALKGSVVTLSSTAASTLAVIESTTVKSLGGGAVAAGLVPARGNVTLAAGKVLTTGEDSSSYSGTISGTGTLEKAGAGNFTLNGATGFTGATQLDGGTLTLGHADALKNSAVTLSSTAASTLAVIESTTVKSLGGGAPAFGNVTLAAGKTLTTGEADSSYSGTISGTGTLEKAGAGNFRLNGATGFTGATQLNGGTLTLGHADALKDSAVTLDSAEANTLQVAANSTVASLAGGGGSSLGVTLADTVTLTTGADSSTYSGKITAGTGSVLRKAGAGNFTLNGATGFTGATLVDAGTLTLTASNALVGSTVTLGSTGTNALVVATSSTLAAVAGGGAGSTLQLDDLATLTTGTASSRYSGSITGGGQLHKVGGGTFTLAGSNSAAGSTTVSAGTLVLDGTGALASGTTLVVDGSGSLDLGDQLRSPVLLTLDTTGQVTNGRLQAGVFRLQAGTLDARLEGGGSLQKQGSGTVSLRRDNPFFTGHATVSAGTLSLDAAGALGPLNQVTLDGPTPARLAVNADTTLRALAGGANGTVAIDTGVTLTNGIAGEVVDTSFAGSITGAGRLTQQGSGSLTLSGSNDFTGGTTLTAGILVLSGGSALANAGAVQVGTGATLQLAGSETVGTLSGSGTVALGSHTLTTGTGANSSFSGNIVGTGSTGSLVKQGGGRLTLGGSNQIGGGTRVAAGRLTLGSDGALADGAAVQVDSGATLQLQVDETLATLSGTGTVDLGSRRLTLDSAAANSFGGRIDGSGSLQLQGGGSLLLSGRNGYTGGTTVLAGTLRLAGSEALADTGTLHLATGSTLALDARETVGTLSGAGAVALGSHALTVRATADASFIGNIGGGGSLVKEGAALLSLGGNNTQLGGTTVAGGALQVDSNARLGAATAPLVLDGGTLRAGDFQTLDLGSARPVVIGSSGGTLETAFGATLTVAGAVSGSGSLAKQGSGTLRLQGNNSSFTGSLALQGGVLRASGGQALPDAGTVSLANFSTLAVDATETLGQLSGNGTVVLATGSLLRLGTAADGRFDGSIGGDGGLVKQGAGTLTLGGINTQSGRTEVLQGTLAVASDASLGSSLAGLRLDGGRLRLTAAGLVQLPATRGLEIGDAGGTVEVAAASAQLDLLGALSGAGTLRKQGAGSLRLAGAGSGFGGGIDLAAGTLRLDGGQALPDATSLVLAAGSLLRIDADEQLGQLSGTGSVLLGSGARLTLGTAADASFGGSFSGTGSLAKVGSGALTLAGASSHSGGTSVLRGRLRISSDSQLGEAAGALTLDGGVLATTGNSPVALAAGRTVVVGMAGGTLETTATAGLTLAGPLSGSGRLTKQGAGELALAGNGSSYGGAVAVQAGQLALQNTTALGAGNDVQLDTGTQLRVARNVSLASLAGTGLATLDAGTTLTTGFGSSRFDGVLAGDGALHKQGVGTLTLAGTNTLRGGATLDAGTLHLLGGQALPDDTALAIGGGVLQVSATERLGTLSGAGGVVLDNGSQLTIGTGTSASFSGSFSGAGSLVKQGTGTLTLAGSSSHDGGTTVAAGALVVSADAALGAATAPLTLDGGRLRATGGGTVALAAQRRVVVDDGGGTLAADAGTTLRLDGPLSGGGNLVKAGAGTLALAGANPGFSGAVQLSAGTLALQQTGALGAANAVAVAVGSTLDLGADVRLGPLSGAGAVQLHGFTLAAGGGSGTFSGTLGGSPDAVLQWLGGGQLSLTGVTGFAGSTQVLGGTLALAQADVLADSPVSVAPGATLAVLASSRVQSLAQPGDAGGAVQLAAGATLSTGGAADTRFDGSITGAGILRKLGGGRFTLGGSSSHTGGTLVDAGTLQGDSRSLQGDITVATQLVFDQADAGTYAGRLSGAGSLAKQGAGSLLLTGVHQHTGGTEVQAGTLRLAGGQAVPDAGAVSIAAGANLQVEANETLARLTGNGAVQLLPGTTLTLGDATDTRFDGTLAGSGALVKQGSGQLTLAGVSGHSGSTLVQAGRLTLDALDVLADSTVTLAGAADVALQLLGDARIGALASTDGPGTPVVALGSFELAAGGNGASTRFAGRTEGIGRLVKQGGGVLTLAAENGHTGTTQLQAGSLVLAGGQTLALASALQIDAGATLVLAAPQTVGTLTGAGAVQLGAFQLTSRTDEDSLFAGQISGSAGLVKQGSGRLTLGGSNLFSGMTEVQQGTLALAGGAALADSVTLQIGDAGTVVASGSETVGALAGSGALVLEAGRFTTGGSGSSSFSGTITGSGELAKAGTGTLTLSGANSHTGGLALLGGTLAVAADNALGAVPDAGTPANLLFDGGTLQATGSFGIAAARQLLLQGAGGTLQVDAGHTLTLPATLADGSSAGSLSKTGAGTLALTAATDSARSGSTLVQAGTLALQRDGQLGLPAGALVLDGGTLQVDTNLRLADARTLQLGAAGGTLAVGGGATLALAGLVTDQPGASGGALAKTGAGQLLLDGAFDNTYTGATLLRGGRLALQRDGQLGTAPAEATPGQLFIDGATLQVGGDTVLAASRGLAVGGAGATLEVADGRALTLAGAIGDAVGARGGTVTKAGGGLLRLQGSAPSSHTGATQVLAGTLALSADTQLGAVPGLATPGHLLLDGGTLLVDAGFTLDARRGLQLGAGGGVVDVVASQQLAYAGVLAGTVDPAQGALTKTGEGRLALSGDNTYAGATRVRGGTLAIQGDAQLGSAPATGTPGHLLLDGGTLAVGASTTLAASRGIALGAGAAVLDVATGANVSYGGALADAPGVTGGFDKAGGGSLVLGGVSSHTGTTRVLAGTLATGGDQRLPAAGAVLLANQASLVLGGHQTLAVLGDAPNPGGAPADGSALVDLGGFTLRLDTGAGDERSFYSGAVTGTGGQLLKQGGGTLQLAGSGAGRNLVTVDDGLLVSLGSNSLSAGAEVRVAPGAALRLMAPVAVQSLDLSGRLSGPGGLTASSHVDLRDAAVDTTVATPVLRSQGSSQIQAAVQADSSTVTGGTLTLGAGGSLTSTALAVQGGGTLATQATGQLLGRPAVVVDNGTLQLAGAEQVATLRLAGTLAGSGSLLVDGAATLQDATVRAALDAATLRSSGDTLLGAAVVARDSATLAGGRLTLSDSGRLTTPLLTLEAGTLATGATPALSTGSRLVVQRDATLLLGADQRLASLDLAGTLGAPAVAPAEVAPDGQQRALADAGPAAQLLVDGAVALDGASVFTPLTAATLTTSGATTLAAPVQAAVGTTVAGGLLTVAASGLLTTPSLQVQAGGVATGGSQRLQADTQLALAAGTTLALGGDQTLARLADLGAGGTAAQVQLGSFTLAAGADGSDTVFSGRFSGDGTVAKQGSGTWLLRSDQAHGDTRIEAGTLQLGDGGSSGSLGRGAVVNDGLLRFQRDDAVRLTQDVSGSGSLQQAGSGSLSLASTGLRYTGDTVVTAGSLGTEGADRLPDASHLRLAAGARLATGGDDRLGALTADGAVSLGGSLASTGDQVYNAAVTVTGGAPITLSAPNARIEAVHAGNQWGSQPLSVDAGVLLLGAGRASAAADAAWNPLILGQVTLRGAAGAPGSQVDAGTLQIGAPVAAGAAARGDARLDGLLDLRAGSSLALRAHATPGYQAPVAVPGEAVAVDPLGGRQIVLADDTLWQNTHSLVRSEVGASLQLQAVAGGSIRLGQATNRLEGTVSALSGSAFNAAWKPVDVERGRLAGQSSITLAGQVVQVGGGGVEADVLRLTVGRLGTEAGSPLAARLWYNDASFGQQRSLPGLQITLLPEALAVPASLGSFDQPVQVRVGALDTGGRTEGLNAGYVQLLPKRAAGGAAVFLAGPKVGQAAYSFFQDGAGDVSEVPLFYNNVLPATPQLAGSLSAVASVSETARRERFDETVRTENVAIRLRAGVIAEVGPGRPATQGTQGIRLPSSCSSVGNLLGCGGTP</sequence>
<dbReference type="OrthoDB" id="218680at2"/>
<evidence type="ECO:0000259" key="3">
    <source>
        <dbReference type="SMART" id="SM00912"/>
    </source>
</evidence>
<proteinExistence type="predicted"/>
<dbReference type="NCBIfam" id="TIGR01901">
    <property type="entry name" value="adhes_NPXG"/>
    <property type="match status" value="1"/>
</dbReference>
<dbReference type="Pfam" id="PF12951">
    <property type="entry name" value="PATR"/>
    <property type="match status" value="36"/>
</dbReference>
<dbReference type="InterPro" id="IPR013425">
    <property type="entry name" value="Autotrns_rpt"/>
</dbReference>
<keyword evidence="5" id="KW-1185">Reference proteome</keyword>
<keyword evidence="1 2" id="KW-0732">Signal</keyword>
<reference evidence="5" key="1">
    <citation type="submission" date="2019-03" db="EMBL/GenBank/DDBJ databases">
        <title>Aquabacterium pictum sp.nov., the first bacteriochlorophyll a-containing freshwater bacterium in the genus Aquabacterium of the class Betaproteobacteria.</title>
        <authorList>
            <person name="Hirose S."/>
            <person name="Tank M."/>
            <person name="Hara E."/>
            <person name="Tamaki H."/>
            <person name="Takaichi S."/>
            <person name="Haruta S."/>
            <person name="Hanada S."/>
        </authorList>
    </citation>
    <scope>NUCLEOTIDE SEQUENCE [LARGE SCALE GENOMIC DNA]</scope>
    <source>
        <strain evidence="5">W35</strain>
    </source>
</reference>
<dbReference type="InterPro" id="IPR008638">
    <property type="entry name" value="FhaB/CdiA-like_TPS"/>
</dbReference>
<dbReference type="Gene3D" id="2.160.20.20">
    <property type="match status" value="2"/>
</dbReference>
<dbReference type="EMBL" id="BJCL01000005">
    <property type="protein sequence ID" value="GCL63442.1"/>
    <property type="molecule type" value="Genomic_DNA"/>
</dbReference>